<dbReference type="InterPro" id="IPR015422">
    <property type="entry name" value="PyrdxlP-dep_Trfase_small"/>
</dbReference>
<dbReference type="Proteomes" id="UP000193391">
    <property type="component" value="Unassembled WGS sequence"/>
</dbReference>
<dbReference type="GO" id="GO:0008792">
    <property type="term" value="F:arginine decarboxylase activity"/>
    <property type="evidence" value="ECO:0007669"/>
    <property type="project" value="UniProtKB-EC"/>
</dbReference>
<dbReference type="STRING" id="1293891.TMES_16875"/>
<evidence type="ECO:0000256" key="2">
    <source>
        <dbReference type="ARBA" id="ARBA00022793"/>
    </source>
</evidence>
<dbReference type="SUPFAM" id="SSF55904">
    <property type="entry name" value="Ornithine decarboxylase C-terminal domain"/>
    <property type="match status" value="1"/>
</dbReference>
<dbReference type="SUPFAM" id="SSF53383">
    <property type="entry name" value="PLP-dependent transferases"/>
    <property type="match status" value="1"/>
</dbReference>
<dbReference type="InterPro" id="IPR011193">
    <property type="entry name" value="Orn/lys/arg_de-COase"/>
</dbReference>
<sequence>MPRHLGQNFPVLIVTGTNHPDSPLANRARLLIDDVVASDLTVDLVHSVAEGAAYIAATPQMSCAILGLDHETENFDELEALVRAIRRHGHYLPIFIATSRTAIGRLPVSLLKETEGYIWLFEDSPAFIAGRIVAAARRYLDTVLPPFFGALVNFSKTHEYSWHTPGHTGGTAFRKTAAGSAFLNFYGEEMLRSDLSVSVGELGSLNDHSGPLKDAETFAAKTFGADFTVFSVGGSSASNQMVLHAFVTDGDVVLVDRNCHKSLNYALNMTGAVPVYLMPRRNRRGVIGPVPREEMTPEAIAAKIKANPLVRKGQEKPVLVVLTNSTYDGLCYDITTTTRLLGQSVDRIHYDEAWYGYARFNPIYAGRFGMHNEPRHPTDPTVTATQSTHKLLAALSQASMVHVRQGRKPIDFALFNEAFMMHTSTSPQYSIMASTDISTKMMHDAGPALTDECIREAIDFRQEIGRIGQELLGKDSHGWWFETWQPQQAGKAAFVDANPDDLTTEPKLWQLDAKDGTWHGFGDLGAGYCMLDPIKVTLLTPGIDATGSLEKDGIPAAIVSAFLDARGIVVEKTEPYSILVLFSMGITKGKWGSLVSALLEFKDAYDSNAPLQEVLPALTSSFPERYQGLGLKEFATEMHAFLADTALLDHLDAAFMELPVAAMTPRDAYNQMVRGDVERLPVSKIMDRVLAVQIVPYPPGIPVLMPGEKITRVSKSILDYLSAMEKFDTRFPGFEHETHGVETDRDERGLPTYHTYVLNKSGA</sequence>
<evidence type="ECO:0000259" key="6">
    <source>
        <dbReference type="PROSITE" id="PS00703"/>
    </source>
</evidence>
<protein>
    <submittedName>
        <fullName evidence="7">Arginine decarboxylase</fullName>
        <ecNumber evidence="7">4.1.1.19</ecNumber>
    </submittedName>
</protein>
<dbReference type="Gene3D" id="3.40.640.10">
    <property type="entry name" value="Type I PLP-dependent aspartate aminotransferase-like (Major domain)"/>
    <property type="match status" value="1"/>
</dbReference>
<dbReference type="Pfam" id="PF03709">
    <property type="entry name" value="OKR_DC_1_N"/>
    <property type="match status" value="1"/>
</dbReference>
<dbReference type="Gene3D" id="3.90.100.10">
    <property type="entry name" value="Orn/Lys/Arg decarboxylase, C-terminal domain"/>
    <property type="match status" value="1"/>
</dbReference>
<gene>
    <name evidence="7" type="ORF">TMES_16875</name>
</gene>
<dbReference type="InterPro" id="IPR008286">
    <property type="entry name" value="Prn/Lys/Arg_de-COase_C"/>
</dbReference>
<dbReference type="EMBL" id="JFKA01000009">
    <property type="protein sequence ID" value="OSQ36748.1"/>
    <property type="molecule type" value="Genomic_DNA"/>
</dbReference>
<proteinExistence type="inferred from homology"/>
<evidence type="ECO:0000313" key="8">
    <source>
        <dbReference type="Proteomes" id="UP000193391"/>
    </source>
</evidence>
<keyword evidence="2" id="KW-0210">Decarboxylase</keyword>
<evidence type="ECO:0000256" key="5">
    <source>
        <dbReference type="PIRSR" id="PIRSR009393-1"/>
    </source>
</evidence>
<comment type="caution">
    <text evidence="7">The sequence shown here is derived from an EMBL/GenBank/DDBJ whole genome shotgun (WGS) entry which is preliminary data.</text>
</comment>
<keyword evidence="3 5" id="KW-0663">Pyridoxal phosphate</keyword>
<dbReference type="InterPro" id="IPR015424">
    <property type="entry name" value="PyrdxlP-dep_Trfase"/>
</dbReference>
<dbReference type="InterPro" id="IPR036633">
    <property type="entry name" value="Prn/Lys/Arg_de-COase_C_sf"/>
</dbReference>
<dbReference type="GO" id="GO:0005829">
    <property type="term" value="C:cytosol"/>
    <property type="evidence" value="ECO:0007669"/>
    <property type="project" value="TreeGrafter"/>
</dbReference>
<dbReference type="GO" id="GO:0006527">
    <property type="term" value="P:L-arginine catabolic process"/>
    <property type="evidence" value="ECO:0007669"/>
    <property type="project" value="TreeGrafter"/>
</dbReference>
<comment type="similarity">
    <text evidence="1">Belongs to the Orn/Lys/Arg decarboxylase class-I family.</text>
</comment>
<dbReference type="PIRSF" id="PIRSF009393">
    <property type="entry name" value="Orn_decarb"/>
    <property type="match status" value="1"/>
</dbReference>
<dbReference type="AlphaFoldDB" id="A0A1Y2KWY9"/>
<dbReference type="Pfam" id="PF03711">
    <property type="entry name" value="OKR_DC_1_C"/>
    <property type="match status" value="1"/>
</dbReference>
<dbReference type="Pfam" id="PF01276">
    <property type="entry name" value="OKR_DC_1"/>
    <property type="match status" value="1"/>
</dbReference>
<dbReference type="InterPro" id="IPR005308">
    <property type="entry name" value="OKR_de-COase_N"/>
</dbReference>
<feature type="domain" description="Orn/Lys/Arg decarboxylases family 1 pyridoxal-P attachment site" evidence="6">
    <location>
        <begin position="385"/>
        <end position="399"/>
    </location>
</feature>
<dbReference type="InterPro" id="IPR015421">
    <property type="entry name" value="PyrdxlP-dep_Trfase_major"/>
</dbReference>
<organism evidence="7 8">
    <name type="scientific">Thalassospira mesophila</name>
    <dbReference type="NCBI Taxonomy" id="1293891"/>
    <lineage>
        <taxon>Bacteria</taxon>
        <taxon>Pseudomonadati</taxon>
        <taxon>Pseudomonadota</taxon>
        <taxon>Alphaproteobacteria</taxon>
        <taxon>Rhodospirillales</taxon>
        <taxon>Thalassospiraceae</taxon>
        <taxon>Thalassospira</taxon>
    </lineage>
</organism>
<dbReference type="GO" id="GO:0030170">
    <property type="term" value="F:pyridoxal phosphate binding"/>
    <property type="evidence" value="ECO:0007669"/>
    <property type="project" value="TreeGrafter"/>
</dbReference>
<keyword evidence="4 7" id="KW-0456">Lyase</keyword>
<dbReference type="PROSITE" id="PS00703">
    <property type="entry name" value="OKR_DC_1"/>
    <property type="match status" value="1"/>
</dbReference>
<dbReference type="Gene3D" id="3.90.1150.10">
    <property type="entry name" value="Aspartate Aminotransferase, domain 1"/>
    <property type="match status" value="1"/>
</dbReference>
<accession>A0A1Y2KWY9</accession>
<evidence type="ECO:0000256" key="3">
    <source>
        <dbReference type="ARBA" id="ARBA00022898"/>
    </source>
</evidence>
<evidence type="ECO:0000256" key="4">
    <source>
        <dbReference type="ARBA" id="ARBA00023239"/>
    </source>
</evidence>
<evidence type="ECO:0000256" key="1">
    <source>
        <dbReference type="ARBA" id="ARBA00010671"/>
    </source>
</evidence>
<dbReference type="InterPro" id="IPR000310">
    <property type="entry name" value="Orn/Lys/Arg_deCO2ase_major_dom"/>
</dbReference>
<evidence type="ECO:0000313" key="7">
    <source>
        <dbReference type="EMBL" id="OSQ36748.1"/>
    </source>
</evidence>
<name>A0A1Y2KWY9_9PROT</name>
<dbReference type="EC" id="4.1.1.19" evidence="7"/>
<dbReference type="PANTHER" id="PTHR45229:SF3">
    <property type="entry name" value="BIODEGRADATIVE ARGININE DECARBOXYLASE"/>
    <property type="match status" value="1"/>
</dbReference>
<reference evidence="7 8" key="1">
    <citation type="submission" date="2014-03" db="EMBL/GenBank/DDBJ databases">
        <title>The draft genome sequence of Thalassospira mesophila JCM 18969.</title>
        <authorList>
            <person name="Lai Q."/>
            <person name="Shao Z."/>
        </authorList>
    </citation>
    <scope>NUCLEOTIDE SEQUENCE [LARGE SCALE GENOMIC DNA]</scope>
    <source>
        <strain evidence="7 8">JCM 18969</strain>
    </source>
</reference>
<dbReference type="PANTHER" id="PTHR45229">
    <property type="entry name" value="CONSTITUTIVE ORNITHINE DECARBOXYLASE"/>
    <property type="match status" value="1"/>
</dbReference>
<feature type="modified residue" description="N6-(pyridoxal phosphate)lysine" evidence="5">
    <location>
        <position position="390"/>
    </location>
</feature>
<dbReference type="Gene3D" id="3.40.50.2300">
    <property type="match status" value="1"/>
</dbReference>
<keyword evidence="8" id="KW-1185">Reference proteome</keyword>